<evidence type="ECO:0000313" key="2">
    <source>
        <dbReference type="WBParaSite" id="PS1159_v2.g314.t1"/>
    </source>
</evidence>
<organism evidence="1 2">
    <name type="scientific">Panagrolaimus sp. PS1159</name>
    <dbReference type="NCBI Taxonomy" id="55785"/>
    <lineage>
        <taxon>Eukaryota</taxon>
        <taxon>Metazoa</taxon>
        <taxon>Ecdysozoa</taxon>
        <taxon>Nematoda</taxon>
        <taxon>Chromadorea</taxon>
        <taxon>Rhabditida</taxon>
        <taxon>Tylenchina</taxon>
        <taxon>Panagrolaimomorpha</taxon>
        <taxon>Panagrolaimoidea</taxon>
        <taxon>Panagrolaimidae</taxon>
        <taxon>Panagrolaimus</taxon>
    </lineage>
</organism>
<evidence type="ECO:0000313" key="1">
    <source>
        <dbReference type="Proteomes" id="UP000887580"/>
    </source>
</evidence>
<name>A0AC35GB83_9BILA</name>
<protein>
    <submittedName>
        <fullName evidence="2">Uncharacterized protein</fullName>
    </submittedName>
</protein>
<reference evidence="2" key="1">
    <citation type="submission" date="2022-11" db="UniProtKB">
        <authorList>
            <consortium name="WormBaseParasite"/>
        </authorList>
    </citation>
    <scope>IDENTIFICATION</scope>
</reference>
<sequence>MNELAMNPRFLFFIDRKEIVPIALFYACRHPEHVYIYQEEILKYKDEGIISDLGLAFSRYQDTIVYDQHLIWEKCERLWDLIQNNAKIYVCGDAKNIARDVQNTFPKICQQNHETKVKASQKFFKDLERQHRYQADLWP</sequence>
<accession>A0AC35GB83</accession>
<dbReference type="WBParaSite" id="PS1159_v2.g314.t1">
    <property type="protein sequence ID" value="PS1159_v2.g314.t1"/>
    <property type="gene ID" value="PS1159_v2.g314"/>
</dbReference>
<dbReference type="Proteomes" id="UP000887580">
    <property type="component" value="Unplaced"/>
</dbReference>
<proteinExistence type="predicted"/>